<comment type="caution">
    <text evidence="2">The sequence shown here is derived from an EMBL/GenBank/DDBJ whole genome shotgun (WGS) entry which is preliminary data.</text>
</comment>
<evidence type="ECO:0000313" key="3">
    <source>
        <dbReference type="Proteomes" id="UP000593567"/>
    </source>
</evidence>
<organism evidence="2 3">
    <name type="scientific">Bugula neritina</name>
    <name type="common">Brown bryozoan</name>
    <name type="synonym">Sertularia neritina</name>
    <dbReference type="NCBI Taxonomy" id="10212"/>
    <lineage>
        <taxon>Eukaryota</taxon>
        <taxon>Metazoa</taxon>
        <taxon>Spiralia</taxon>
        <taxon>Lophotrochozoa</taxon>
        <taxon>Bryozoa</taxon>
        <taxon>Gymnolaemata</taxon>
        <taxon>Cheilostomatida</taxon>
        <taxon>Flustrina</taxon>
        <taxon>Buguloidea</taxon>
        <taxon>Bugulidae</taxon>
        <taxon>Bugula</taxon>
    </lineage>
</organism>
<accession>A0A7J7JW81</accession>
<reference evidence="2" key="1">
    <citation type="submission" date="2020-06" db="EMBL/GenBank/DDBJ databases">
        <title>Draft genome of Bugula neritina, a colonial animal packing powerful symbionts and potential medicines.</title>
        <authorList>
            <person name="Rayko M."/>
        </authorList>
    </citation>
    <scope>NUCLEOTIDE SEQUENCE [LARGE SCALE GENOMIC DNA]</scope>
    <source>
        <strain evidence="2">Kwan_BN1</strain>
    </source>
</reference>
<gene>
    <name evidence="2" type="ORF">EB796_011027</name>
</gene>
<feature type="region of interest" description="Disordered" evidence="1">
    <location>
        <begin position="173"/>
        <end position="196"/>
    </location>
</feature>
<evidence type="ECO:0000313" key="2">
    <source>
        <dbReference type="EMBL" id="KAF6030679.1"/>
    </source>
</evidence>
<dbReference type="Proteomes" id="UP000593567">
    <property type="component" value="Unassembled WGS sequence"/>
</dbReference>
<dbReference type="AlphaFoldDB" id="A0A7J7JW81"/>
<feature type="region of interest" description="Disordered" evidence="1">
    <location>
        <begin position="57"/>
        <end position="82"/>
    </location>
</feature>
<proteinExistence type="predicted"/>
<name>A0A7J7JW81_BUGNE</name>
<dbReference type="EMBL" id="VXIV02001681">
    <property type="protein sequence ID" value="KAF6030679.1"/>
    <property type="molecule type" value="Genomic_DNA"/>
</dbReference>
<protein>
    <submittedName>
        <fullName evidence="2">Uncharacterized protein</fullName>
    </submittedName>
</protein>
<keyword evidence="3" id="KW-1185">Reference proteome</keyword>
<sequence>MNNELLSQTAIKDNTDAKTTCDTYSYTNSNTNSNTEDQKENVCVGVKPKLNEGAVKLKSNSSHSDCDSHTETFSYSDSHSKLDEVEDQGQGEVDAELEDLLDESLADLTTYTTTAKEKVNVAESGAPPAGTSSHAKAENEKDAFMQALLGGAMGQSDSSAAIEEHLKELLKDDPLAMSEFEKLSNPSTERESQKDFADTLAETLSSLSENAKSVAGTVV</sequence>
<evidence type="ECO:0000256" key="1">
    <source>
        <dbReference type="SAM" id="MobiDB-lite"/>
    </source>
</evidence>